<proteinExistence type="predicted"/>
<evidence type="ECO:0000256" key="1">
    <source>
        <dbReference type="SAM" id="Coils"/>
    </source>
</evidence>
<evidence type="ECO:0000313" key="2">
    <source>
        <dbReference type="EMBL" id="GJS92514.1"/>
    </source>
</evidence>
<dbReference type="Proteomes" id="UP001151760">
    <property type="component" value="Unassembled WGS sequence"/>
</dbReference>
<evidence type="ECO:0000313" key="3">
    <source>
        <dbReference type="Proteomes" id="UP001151760"/>
    </source>
</evidence>
<sequence>MIDSQMDDMIKEKLALKEQVDSLEQNLSKQIKEKECYCKHSLFKSESKEKEDKYMENEIDLEKKIKELDNNIFKVDQSAQTVHMLTKPQVFYDNAHKQALGYQNPFYLKKAQRIKPTLYDGIVISAKHVAMPVIDDEETLILEEESRSKMSEKEKDPEAIKQNISHKPIDYEKLNRLSDDFGKRFTPQQELSAEQAFWLRMSNPTSKPSDASPVKIEAPKELPKVSLVNESLKKLKFHLCWMCMTTVVKSGEWY</sequence>
<name>A0ABQ4ZQF0_9ASTR</name>
<keyword evidence="1" id="KW-0175">Coiled coil</keyword>
<accession>A0ABQ4ZQF0</accession>
<feature type="coiled-coil region" evidence="1">
    <location>
        <begin position="6"/>
        <end position="71"/>
    </location>
</feature>
<reference evidence="2" key="2">
    <citation type="submission" date="2022-01" db="EMBL/GenBank/DDBJ databases">
        <authorList>
            <person name="Yamashiro T."/>
            <person name="Shiraishi A."/>
            <person name="Satake H."/>
            <person name="Nakayama K."/>
        </authorList>
    </citation>
    <scope>NUCLEOTIDE SEQUENCE</scope>
</reference>
<gene>
    <name evidence="2" type="ORF">Tco_0799482</name>
</gene>
<keyword evidence="3" id="KW-1185">Reference proteome</keyword>
<dbReference type="EMBL" id="BQNB010011587">
    <property type="protein sequence ID" value="GJS92514.1"/>
    <property type="molecule type" value="Genomic_DNA"/>
</dbReference>
<organism evidence="2 3">
    <name type="scientific">Tanacetum coccineum</name>
    <dbReference type="NCBI Taxonomy" id="301880"/>
    <lineage>
        <taxon>Eukaryota</taxon>
        <taxon>Viridiplantae</taxon>
        <taxon>Streptophyta</taxon>
        <taxon>Embryophyta</taxon>
        <taxon>Tracheophyta</taxon>
        <taxon>Spermatophyta</taxon>
        <taxon>Magnoliopsida</taxon>
        <taxon>eudicotyledons</taxon>
        <taxon>Gunneridae</taxon>
        <taxon>Pentapetalae</taxon>
        <taxon>asterids</taxon>
        <taxon>campanulids</taxon>
        <taxon>Asterales</taxon>
        <taxon>Asteraceae</taxon>
        <taxon>Asteroideae</taxon>
        <taxon>Anthemideae</taxon>
        <taxon>Anthemidinae</taxon>
        <taxon>Tanacetum</taxon>
    </lineage>
</organism>
<comment type="caution">
    <text evidence="2">The sequence shown here is derived from an EMBL/GenBank/DDBJ whole genome shotgun (WGS) entry which is preliminary data.</text>
</comment>
<reference evidence="2" key="1">
    <citation type="journal article" date="2022" name="Int. J. Mol. Sci.">
        <title>Draft Genome of Tanacetum Coccineum: Genomic Comparison of Closely Related Tanacetum-Family Plants.</title>
        <authorList>
            <person name="Yamashiro T."/>
            <person name="Shiraishi A."/>
            <person name="Nakayama K."/>
            <person name="Satake H."/>
        </authorList>
    </citation>
    <scope>NUCLEOTIDE SEQUENCE</scope>
</reference>
<protein>
    <submittedName>
        <fullName evidence="2">Uncharacterized protein</fullName>
    </submittedName>
</protein>